<dbReference type="SUPFAM" id="SSF48350">
    <property type="entry name" value="GTPase activation domain, GAP"/>
    <property type="match status" value="1"/>
</dbReference>
<dbReference type="InterPro" id="IPR001849">
    <property type="entry name" value="PH_domain"/>
</dbReference>
<dbReference type="PANTHER" id="PTHR45899">
    <property type="entry name" value="RHO GTPASE ACTIVATING PROTEIN AT 15B, ISOFORM C"/>
    <property type="match status" value="1"/>
</dbReference>
<reference evidence="6" key="2">
    <citation type="submission" date="2020-01" db="EMBL/GenBank/DDBJ databases">
        <authorList>
            <person name="Korhonen P.K.K."/>
            <person name="Guangxu M.G."/>
            <person name="Wang T.W."/>
            <person name="Stroehlein A.J.S."/>
            <person name="Young N.D."/>
            <person name="Ang C.-S.A."/>
            <person name="Fernando D.W.F."/>
            <person name="Lu H.L."/>
            <person name="Taylor S.T."/>
            <person name="Ehtesham M.E.M."/>
            <person name="Najaraj S.H.N."/>
            <person name="Harsha G.H.G."/>
            <person name="Madugundu A.M."/>
            <person name="Renuse S.R."/>
            <person name="Holt D.H."/>
            <person name="Pandey A.P."/>
            <person name="Papenfuss A.P."/>
            <person name="Gasser R.B.G."/>
            <person name="Fischer K.F."/>
        </authorList>
    </citation>
    <scope>NUCLEOTIDE SEQUENCE</scope>
    <source>
        <strain evidence="6">SSS_KF_BRIS2020</strain>
    </source>
</reference>
<evidence type="ECO:0000259" key="4">
    <source>
        <dbReference type="PROSITE" id="PS50200"/>
    </source>
</evidence>
<evidence type="ECO:0000313" key="6">
    <source>
        <dbReference type="EMBL" id="KAF7492983.1"/>
    </source>
</evidence>
<dbReference type="PROSITE" id="PS50200">
    <property type="entry name" value="RA"/>
    <property type="match status" value="1"/>
</dbReference>
<dbReference type="PANTHER" id="PTHR45899:SF2">
    <property type="entry name" value="RHO GTPASE ACTIVATING PROTEIN AT 15B, ISOFORM C"/>
    <property type="match status" value="1"/>
</dbReference>
<organism evidence="6">
    <name type="scientific">Sarcoptes scabiei</name>
    <name type="common">Itch mite</name>
    <name type="synonym">Acarus scabiei</name>
    <dbReference type="NCBI Taxonomy" id="52283"/>
    <lineage>
        <taxon>Eukaryota</taxon>
        <taxon>Metazoa</taxon>
        <taxon>Ecdysozoa</taxon>
        <taxon>Arthropoda</taxon>
        <taxon>Chelicerata</taxon>
        <taxon>Arachnida</taxon>
        <taxon>Acari</taxon>
        <taxon>Acariformes</taxon>
        <taxon>Sarcoptiformes</taxon>
        <taxon>Astigmata</taxon>
        <taxon>Psoroptidia</taxon>
        <taxon>Sarcoptoidea</taxon>
        <taxon>Sarcoptidae</taxon>
        <taxon>Sarcoptinae</taxon>
        <taxon>Sarcoptes</taxon>
    </lineage>
</organism>
<dbReference type="PROSITE" id="PS50238">
    <property type="entry name" value="RHOGAP"/>
    <property type="match status" value="1"/>
</dbReference>
<dbReference type="GO" id="GO:0005547">
    <property type="term" value="F:phosphatidylinositol-3,4,5-trisphosphate binding"/>
    <property type="evidence" value="ECO:0007669"/>
    <property type="project" value="TreeGrafter"/>
</dbReference>
<dbReference type="AlphaFoldDB" id="A0A834RGK3"/>
<feature type="compositionally biased region" description="Polar residues" evidence="2">
    <location>
        <begin position="61"/>
        <end position="76"/>
    </location>
</feature>
<feature type="region of interest" description="Disordered" evidence="2">
    <location>
        <begin position="720"/>
        <end position="750"/>
    </location>
</feature>
<accession>A0A834RGK3</accession>
<feature type="compositionally biased region" description="Low complexity" evidence="2">
    <location>
        <begin position="40"/>
        <end position="50"/>
    </location>
</feature>
<feature type="compositionally biased region" description="Low complexity" evidence="2">
    <location>
        <begin position="318"/>
        <end position="342"/>
    </location>
</feature>
<dbReference type="InterPro" id="IPR052227">
    <property type="entry name" value="Arf-Rho-GAP_ANK-PH_domain"/>
</dbReference>
<dbReference type="InterPro" id="IPR008936">
    <property type="entry name" value="Rho_GTPase_activation_prot"/>
</dbReference>
<dbReference type="Gene3D" id="2.30.29.30">
    <property type="entry name" value="Pleckstrin-homology domain (PH domain)/Phosphotyrosine-binding domain (PTB)"/>
    <property type="match status" value="1"/>
</dbReference>
<dbReference type="Proteomes" id="UP000070412">
    <property type="component" value="Unassembled WGS sequence"/>
</dbReference>
<feature type="region of interest" description="Disordered" evidence="2">
    <location>
        <begin position="34"/>
        <end position="85"/>
    </location>
</feature>
<dbReference type="SUPFAM" id="SSF50729">
    <property type="entry name" value="PH domain-like"/>
    <property type="match status" value="1"/>
</dbReference>
<dbReference type="SMART" id="SM00324">
    <property type="entry name" value="RhoGAP"/>
    <property type="match status" value="1"/>
</dbReference>
<evidence type="ECO:0000256" key="1">
    <source>
        <dbReference type="ARBA" id="ARBA00022468"/>
    </source>
</evidence>
<dbReference type="SUPFAM" id="SSF54236">
    <property type="entry name" value="Ubiquitin-like"/>
    <property type="match status" value="1"/>
</dbReference>
<feature type="region of interest" description="Disordered" evidence="2">
    <location>
        <begin position="318"/>
        <end position="346"/>
    </location>
</feature>
<feature type="region of interest" description="Disordered" evidence="2">
    <location>
        <begin position="855"/>
        <end position="886"/>
    </location>
</feature>
<dbReference type="OrthoDB" id="29546at2759"/>
<evidence type="ECO:0000259" key="5">
    <source>
        <dbReference type="PROSITE" id="PS50238"/>
    </source>
</evidence>
<feature type="domain" description="Ras-associating" evidence="4">
    <location>
        <begin position="633"/>
        <end position="711"/>
    </location>
</feature>
<evidence type="ECO:0000259" key="3">
    <source>
        <dbReference type="PROSITE" id="PS50003"/>
    </source>
</evidence>
<dbReference type="SMART" id="SM00233">
    <property type="entry name" value="PH"/>
    <property type="match status" value="2"/>
</dbReference>
<name>A0A834RGK3_SARSC</name>
<dbReference type="InterPro" id="IPR000159">
    <property type="entry name" value="RA_dom"/>
</dbReference>
<dbReference type="Gene3D" id="3.10.20.90">
    <property type="entry name" value="Phosphatidylinositol 3-kinase Catalytic Subunit, Chain A, domain 1"/>
    <property type="match status" value="1"/>
</dbReference>
<protein>
    <submittedName>
        <fullName evidence="6 7">Uncharacterized protein</fullName>
    </submittedName>
</protein>
<dbReference type="Pfam" id="PF00788">
    <property type="entry name" value="RA"/>
    <property type="match status" value="1"/>
</dbReference>
<dbReference type="Pfam" id="PF00620">
    <property type="entry name" value="RhoGAP"/>
    <property type="match status" value="1"/>
</dbReference>
<keyword evidence="1" id="KW-0343">GTPase activation</keyword>
<dbReference type="EnsemblMetazoa" id="SSS_4074s_mrna">
    <property type="protein sequence ID" value="KAF7492983.1"/>
    <property type="gene ID" value="SSS_4074"/>
</dbReference>
<keyword evidence="8" id="KW-1185">Reference proteome</keyword>
<dbReference type="GO" id="GO:0005737">
    <property type="term" value="C:cytoplasm"/>
    <property type="evidence" value="ECO:0007669"/>
    <property type="project" value="TreeGrafter"/>
</dbReference>
<evidence type="ECO:0000313" key="8">
    <source>
        <dbReference type="Proteomes" id="UP000070412"/>
    </source>
</evidence>
<feature type="compositionally biased region" description="Basic residues" evidence="2">
    <location>
        <begin position="722"/>
        <end position="749"/>
    </location>
</feature>
<dbReference type="Gene3D" id="1.10.555.10">
    <property type="entry name" value="Rho GTPase activation protein"/>
    <property type="match status" value="1"/>
</dbReference>
<reference evidence="7" key="3">
    <citation type="submission" date="2022-06" db="UniProtKB">
        <authorList>
            <consortium name="EnsemblMetazoa"/>
        </authorList>
    </citation>
    <scope>IDENTIFICATION</scope>
</reference>
<evidence type="ECO:0000313" key="7">
    <source>
        <dbReference type="EnsemblMetazoa" id="KAF7492983.1"/>
    </source>
</evidence>
<gene>
    <name evidence="6" type="ORF">SSS_4074</name>
</gene>
<feature type="domain" description="PH" evidence="3">
    <location>
        <begin position="91"/>
        <end position="125"/>
    </location>
</feature>
<reference evidence="8" key="1">
    <citation type="journal article" date="2020" name="PLoS Negl. Trop. Dis.">
        <title>High-quality nuclear genome for Sarcoptes scabiei-A critical resource for a neglected parasite.</title>
        <authorList>
            <person name="Korhonen P.K."/>
            <person name="Gasser R.B."/>
            <person name="Ma G."/>
            <person name="Wang T."/>
            <person name="Stroehlein A.J."/>
            <person name="Young N.D."/>
            <person name="Ang C.S."/>
            <person name="Fernando D.D."/>
            <person name="Lu H.C."/>
            <person name="Taylor S."/>
            <person name="Reynolds S.L."/>
            <person name="Mofiz E."/>
            <person name="Najaraj S.H."/>
            <person name="Gowda H."/>
            <person name="Madugundu A."/>
            <person name="Renuse S."/>
            <person name="Holt D."/>
            <person name="Pandey A."/>
            <person name="Papenfuss A.T."/>
            <person name="Fischer K."/>
        </authorList>
    </citation>
    <scope>NUCLEOTIDE SEQUENCE [LARGE SCALE GENOMIC DNA]</scope>
</reference>
<dbReference type="PROSITE" id="PS50003">
    <property type="entry name" value="PH_DOMAIN"/>
    <property type="match status" value="1"/>
</dbReference>
<dbReference type="GO" id="GO:0007165">
    <property type="term" value="P:signal transduction"/>
    <property type="evidence" value="ECO:0007669"/>
    <property type="project" value="InterPro"/>
</dbReference>
<dbReference type="GO" id="GO:0005096">
    <property type="term" value="F:GTPase activator activity"/>
    <property type="evidence" value="ECO:0007669"/>
    <property type="project" value="UniProtKB-KW"/>
</dbReference>
<feature type="compositionally biased region" description="Low complexity" evidence="2">
    <location>
        <begin position="855"/>
        <end position="866"/>
    </location>
</feature>
<dbReference type="InterPro" id="IPR000198">
    <property type="entry name" value="RhoGAP_dom"/>
</dbReference>
<sequence>MSSSLSGKILLSDIEFVVSAETIPNKTRLPKIDCYQKQRSTSSTSSDSSTVQNEEQKRRCQSQQSSNGVDDSNKAGSQSPISSTSSSLSFFRIGVRNRQGRIYLFAARSAEDRQEWMNAFLQAISLHRFCRKNCFQFGFLKIKFAINAKWLNCFVVLTEDRFLYIFELFDDKVPMPRICCNHSDRLHRIDLRKTIRINRLDESDRAILMDDSFRQFVSLNSNHRHKDSCPNDCEFGFSLTQNGGKCTYMIASFESHTNIWFQSIMKLWRPPQNQLVLREQFLTNDNLPVAVDKCIKFLDTFTQIDYDLNGAFSSFSSEPSSSSSSLCNSESSLSGGRQSRGLNHGGDVKRSSNDGDLLMQKNLLSQLFFDTWNVHILPQRFNSIQISKILLQYFRLMDECLFTEQLLPHWIETFDSIQHQETIRKVSFEIDRIDGEKTSSSSEPSISIKQNYLIAVKNLLESMPLVNYSTLRRFIIHLANKKEDEKKENKHGRYSLSANLCKALFFSKQKQDVLMPIASIKIGLQNLIDNYIELFDVSKEEQEKEKQIKKVVDLIMNQNLQKSSKSEMPLESGKIRNSRLKIIRSHTSDQLIINTKQDGQRINSLILSIKIDLNHSIRLKSPDHPIQSQMTNINVHVNRTTTANELLKKILQKVKLDEIIENYSVFEVICNHRLERIVMDHEEILPLVLSWSDWPTHWSEGASIEIRPINRLLKGFVDHQTHRTKSSHSHHHNHPHYHHNHHHHHLHHQKNSEWNEVELSSLNVIRFDNEPSNYSPKMLMSIVRYCGPSQQPQQQQSIQSQQQRGNGGIRQVLAEFSSFKLSLFCKETNYLIGQYGLQNIYWYVGIESQNILNNSNNPSNSTQPNSKCSDTFDDGGGEKIKSNKSKNNRLETIGSNRNLRSVHHSIHQKHFVPPSSSIAITDDDDDSTIVPAITFIERNRINTRQISTERRMNCGQTLIFNNCHELNRWIRCLFEATLYNELFTKRPKAKSN</sequence>
<evidence type="ECO:0000256" key="2">
    <source>
        <dbReference type="SAM" id="MobiDB-lite"/>
    </source>
</evidence>
<dbReference type="EMBL" id="WVUK01000056">
    <property type="protein sequence ID" value="KAF7492983.1"/>
    <property type="molecule type" value="Genomic_DNA"/>
</dbReference>
<proteinExistence type="predicted"/>
<feature type="domain" description="Rho-GAP" evidence="5">
    <location>
        <begin position="275"/>
        <end position="535"/>
    </location>
</feature>
<dbReference type="InterPro" id="IPR029071">
    <property type="entry name" value="Ubiquitin-like_domsf"/>
</dbReference>
<dbReference type="InterPro" id="IPR011993">
    <property type="entry name" value="PH-like_dom_sf"/>
</dbReference>